<proteinExistence type="predicted"/>
<dbReference type="PANTHER" id="PTHR46963">
    <property type="entry name" value="SIMILAR TO RIKEN CDNA E130308A19"/>
    <property type="match status" value="1"/>
</dbReference>
<evidence type="ECO:0000313" key="2">
    <source>
        <dbReference type="Proteomes" id="UP001159427"/>
    </source>
</evidence>
<comment type="caution">
    <text evidence="1">The sequence shown here is derived from an EMBL/GenBank/DDBJ whole genome shotgun (WGS) entry which is preliminary data.</text>
</comment>
<dbReference type="Proteomes" id="UP001159427">
    <property type="component" value="Unassembled WGS sequence"/>
</dbReference>
<gene>
    <name evidence="1" type="ORF">PEVE_00043119</name>
</gene>
<name>A0ABN8LW01_9CNID</name>
<organism evidence="1 2">
    <name type="scientific">Porites evermanni</name>
    <dbReference type="NCBI Taxonomy" id="104178"/>
    <lineage>
        <taxon>Eukaryota</taxon>
        <taxon>Metazoa</taxon>
        <taxon>Cnidaria</taxon>
        <taxon>Anthozoa</taxon>
        <taxon>Hexacorallia</taxon>
        <taxon>Scleractinia</taxon>
        <taxon>Fungiina</taxon>
        <taxon>Poritidae</taxon>
        <taxon>Porites</taxon>
    </lineage>
</organism>
<protein>
    <submittedName>
        <fullName evidence="1">Uncharacterized protein</fullName>
    </submittedName>
</protein>
<dbReference type="InterPro" id="IPR042838">
    <property type="entry name" value="KIAA1958"/>
</dbReference>
<dbReference type="EMBL" id="CALNXI010000087">
    <property type="protein sequence ID" value="CAH3018433.1"/>
    <property type="molecule type" value="Genomic_DNA"/>
</dbReference>
<keyword evidence="2" id="KW-1185">Reference proteome</keyword>
<dbReference type="PANTHER" id="PTHR46963:SF1">
    <property type="entry name" value="SIMILAR TO RIKEN CDNA E130308A19"/>
    <property type="match status" value="1"/>
</dbReference>
<reference evidence="1 2" key="1">
    <citation type="submission" date="2022-05" db="EMBL/GenBank/DDBJ databases">
        <authorList>
            <consortium name="Genoscope - CEA"/>
            <person name="William W."/>
        </authorList>
    </citation>
    <scope>NUCLEOTIDE SEQUENCE [LARGE SCALE GENOMIC DNA]</scope>
</reference>
<sequence length="145" mass="16712">MASRCEDGTVTGNFFDELPNFHIDTFSELEEHPGRFAEVSESDVEKFIEGEENANTKKKTFYDLKLVKKFLVEKRHEIREIEKIPPTELDSYLSQFVLAARTKTGKDYEPSSLRGILASVERHLSRSSYGKTIFKDSVSKKQETR</sequence>
<evidence type="ECO:0000313" key="1">
    <source>
        <dbReference type="EMBL" id="CAH3018433.1"/>
    </source>
</evidence>
<accession>A0ABN8LW01</accession>